<dbReference type="RefSeq" id="WP_091681800.1">
    <property type="nucleotide sequence ID" value="NZ_FOSN01000007.1"/>
</dbReference>
<dbReference type="AlphaFoldDB" id="A0A1I3Z5Q4"/>
<keyword evidence="3" id="KW-1185">Reference proteome</keyword>
<name>A0A1I3Z5Q4_9HYPH</name>
<dbReference type="EMBL" id="FOSN01000007">
    <property type="protein sequence ID" value="SFK39373.1"/>
    <property type="molecule type" value="Genomic_DNA"/>
</dbReference>
<dbReference type="InterPro" id="IPR025272">
    <property type="entry name" value="SocA_Panacea"/>
</dbReference>
<proteinExistence type="predicted"/>
<evidence type="ECO:0000313" key="3">
    <source>
        <dbReference type="Proteomes" id="UP000198755"/>
    </source>
</evidence>
<dbReference type="OrthoDB" id="9799173at2"/>
<evidence type="ECO:0000313" key="2">
    <source>
        <dbReference type="EMBL" id="SFK39373.1"/>
    </source>
</evidence>
<protein>
    <submittedName>
        <fullName evidence="2">Uncharacterized phage-associated protein</fullName>
    </submittedName>
</protein>
<dbReference type="Proteomes" id="UP000198755">
    <property type="component" value="Unassembled WGS sequence"/>
</dbReference>
<dbReference type="Pfam" id="PF13274">
    <property type="entry name" value="SocA_Panacea"/>
    <property type="match status" value="1"/>
</dbReference>
<sequence length="154" mass="17402">MKIRKSFEIPAREIAKWFVLVTDRESGNVITQLKVQKLIYYAQGWSLAKLNRPLFDEDLQAWVHGPVARSVYDFYKGAGYDALPEKKLTCKISGEPLRLLSAVNDTYSVYSAKGLEKKTHSEPPWIAARAGALPEERCENVISKESMAIHFASL</sequence>
<organism evidence="2 3">
    <name type="scientific">Methylocapsa palsarum</name>
    <dbReference type="NCBI Taxonomy" id="1612308"/>
    <lineage>
        <taxon>Bacteria</taxon>
        <taxon>Pseudomonadati</taxon>
        <taxon>Pseudomonadota</taxon>
        <taxon>Alphaproteobacteria</taxon>
        <taxon>Hyphomicrobiales</taxon>
        <taxon>Beijerinckiaceae</taxon>
        <taxon>Methylocapsa</taxon>
    </lineage>
</organism>
<gene>
    <name evidence="2" type="ORF">SAMN05444581_10793</name>
</gene>
<accession>A0A1I3Z5Q4</accession>
<feature type="domain" description="Antitoxin SocA-like Panacea" evidence="1">
    <location>
        <begin position="35"/>
        <end position="125"/>
    </location>
</feature>
<evidence type="ECO:0000259" key="1">
    <source>
        <dbReference type="Pfam" id="PF13274"/>
    </source>
</evidence>
<reference evidence="2 3" key="1">
    <citation type="submission" date="2016-10" db="EMBL/GenBank/DDBJ databases">
        <authorList>
            <person name="de Groot N.N."/>
        </authorList>
    </citation>
    <scope>NUCLEOTIDE SEQUENCE [LARGE SCALE GENOMIC DNA]</scope>
    <source>
        <strain evidence="2 3">NE2</strain>
    </source>
</reference>